<dbReference type="AlphaFoldDB" id="A0A5C6ZV28"/>
<dbReference type="Proteomes" id="UP000321367">
    <property type="component" value="Unassembled WGS sequence"/>
</dbReference>
<proteinExistence type="predicted"/>
<accession>A0A5C6ZV28</accession>
<protein>
    <submittedName>
        <fullName evidence="1">Uncharacterized protein</fullName>
    </submittedName>
</protein>
<comment type="caution">
    <text evidence="1">The sequence shown here is derived from an EMBL/GenBank/DDBJ whole genome shotgun (WGS) entry which is preliminary data.</text>
</comment>
<keyword evidence="2" id="KW-1185">Reference proteome</keyword>
<evidence type="ECO:0000313" key="1">
    <source>
        <dbReference type="EMBL" id="TXD94074.1"/>
    </source>
</evidence>
<gene>
    <name evidence="1" type="ORF">ES724_07350</name>
</gene>
<sequence>MNTIYKAEILNFETILALPDYWGNQKYKDLLGVMEYGDISEISDAELKDMCYMSITENEPEEAARLILGYVFNERLNAGQIDNLSNEMREEKMWEEYAEIGYHEDFFNTGQILFDAFNGKFPLPEAVKFEVKITSDKLKELLIDNEITEAAIIRLLAQGMPEHTLINRLFTEQLSSESFEEAENIIWQMDTEIQSDNIVLVTVISSKYFFLDLKYTESFEGKTHNDSEIVEED</sequence>
<name>A0A5C6ZV28_9FLAO</name>
<evidence type="ECO:0000313" key="2">
    <source>
        <dbReference type="Proteomes" id="UP000321367"/>
    </source>
</evidence>
<dbReference type="OrthoDB" id="1118033at2"/>
<dbReference type="RefSeq" id="WP_146931591.1">
    <property type="nucleotide sequence ID" value="NZ_CBCSHZ010000005.1"/>
</dbReference>
<reference evidence="1 2" key="1">
    <citation type="submission" date="2019-08" db="EMBL/GenBank/DDBJ databases">
        <title>Genome sequence of Gillisia hiemivivida IC154 (type strain).</title>
        <authorList>
            <person name="Bowman J.P."/>
        </authorList>
    </citation>
    <scope>NUCLEOTIDE SEQUENCE [LARGE SCALE GENOMIC DNA]</scope>
    <source>
        <strain evidence="1 2">IC154</strain>
    </source>
</reference>
<organism evidence="1 2">
    <name type="scientific">Gillisia hiemivivida</name>
    <dbReference type="NCBI Taxonomy" id="291190"/>
    <lineage>
        <taxon>Bacteria</taxon>
        <taxon>Pseudomonadati</taxon>
        <taxon>Bacteroidota</taxon>
        <taxon>Flavobacteriia</taxon>
        <taxon>Flavobacteriales</taxon>
        <taxon>Flavobacteriaceae</taxon>
        <taxon>Gillisia</taxon>
    </lineage>
</organism>
<dbReference type="EMBL" id="VORY01000006">
    <property type="protein sequence ID" value="TXD94074.1"/>
    <property type="molecule type" value="Genomic_DNA"/>
</dbReference>